<dbReference type="RefSeq" id="WP_149385608.1">
    <property type="nucleotide sequence ID" value="NZ_VTRU01000001.1"/>
</dbReference>
<keyword evidence="1" id="KW-0175">Coiled coil</keyword>
<organism evidence="2 3">
    <name type="scientific">Chryseobacterium panacisoli</name>
    <dbReference type="NCBI Taxonomy" id="1807141"/>
    <lineage>
        <taxon>Bacteria</taxon>
        <taxon>Pseudomonadati</taxon>
        <taxon>Bacteroidota</taxon>
        <taxon>Flavobacteriia</taxon>
        <taxon>Flavobacteriales</taxon>
        <taxon>Weeksellaceae</taxon>
        <taxon>Chryseobacterium group</taxon>
        <taxon>Chryseobacterium</taxon>
    </lineage>
</organism>
<dbReference type="OrthoDB" id="9938675at2"/>
<reference evidence="2 3" key="1">
    <citation type="submission" date="2019-08" db="EMBL/GenBank/DDBJ databases">
        <title>Draft genome sequence of Chryseobacterium sp. Gsoil 183.</title>
        <authorList>
            <person name="Im W.-T."/>
        </authorList>
    </citation>
    <scope>NUCLEOTIDE SEQUENCE [LARGE SCALE GENOMIC DNA]</scope>
    <source>
        <strain evidence="2 3">Gsoil 183</strain>
        <plasmid evidence="2">unnamed1</plasmid>
    </source>
</reference>
<gene>
    <name evidence="2" type="ORF">FW781_00395</name>
</gene>
<proteinExistence type="predicted"/>
<protein>
    <submittedName>
        <fullName evidence="2">Uncharacterized protein</fullName>
    </submittedName>
</protein>
<evidence type="ECO:0000256" key="1">
    <source>
        <dbReference type="SAM" id="Coils"/>
    </source>
</evidence>
<evidence type="ECO:0000313" key="2">
    <source>
        <dbReference type="EMBL" id="TZF98425.1"/>
    </source>
</evidence>
<keyword evidence="2" id="KW-0614">Plasmid</keyword>
<accession>A0A5D8ZTX3</accession>
<dbReference type="AlphaFoldDB" id="A0A5D8ZTX3"/>
<name>A0A5D8ZTX3_9FLAO</name>
<comment type="caution">
    <text evidence="2">The sequence shown here is derived from an EMBL/GenBank/DDBJ whole genome shotgun (WGS) entry which is preliminary data.</text>
</comment>
<sequence>MIVKFRTVNKRSHSSEIERMLYEKAEEEIKNQIRERLRRAKDDLDGLDLLVEIDMQRGKANLIGEGIPEDKVEIAKNAMQKMK</sequence>
<dbReference type="EMBL" id="VTRU01000001">
    <property type="protein sequence ID" value="TZF98425.1"/>
    <property type="molecule type" value="Genomic_DNA"/>
</dbReference>
<evidence type="ECO:0000313" key="3">
    <source>
        <dbReference type="Proteomes" id="UP000323884"/>
    </source>
</evidence>
<geneLocation type="plasmid" evidence="2">
    <name>unnamed1</name>
</geneLocation>
<keyword evidence="3" id="KW-1185">Reference proteome</keyword>
<dbReference type="Proteomes" id="UP000323884">
    <property type="component" value="Unassembled WGS sequence"/>
</dbReference>
<feature type="coiled-coil region" evidence="1">
    <location>
        <begin position="15"/>
        <end position="50"/>
    </location>
</feature>